<accession>A0ABT6YLG1</accession>
<dbReference type="RefSeq" id="WP_283369584.1">
    <property type="nucleotide sequence ID" value="NZ_JASHID010000005.1"/>
</dbReference>
<sequence length="320" mass="36772">MRIRFYLPIMFVIVFMSCDEKKHREVQLPISDSSLFVNTPMKYWVENPEIDEASGIAASYQNPHKFWVHNDSGGDNVLFLIGANGSGLQKLILEGIDNRDWEDIAVARNGTSSYIYIADTGDNFKWHSTKFIYRFQEPVMGEKSQMTVNHIETIEFEYPDGRKDAECILIDPLSKDIFIISNREAEKHIYRLKYPQSTQKVNTAELVGILNASKEKPTDDKASRQDLFVTSGSISNTGEEIIVKNYKNIFYWKKTQNETIAQALQRPALILPYDVESQGEAVSFSQDLSEYYTITEKGHRSNSVYLSCYKRKNKPHSNSF</sequence>
<organism evidence="1 2">
    <name type="scientific">Flectobacillus longus</name>
    <dbReference type="NCBI Taxonomy" id="2984207"/>
    <lineage>
        <taxon>Bacteria</taxon>
        <taxon>Pseudomonadati</taxon>
        <taxon>Bacteroidota</taxon>
        <taxon>Cytophagia</taxon>
        <taxon>Cytophagales</taxon>
        <taxon>Flectobacillaceae</taxon>
        <taxon>Flectobacillus</taxon>
    </lineage>
</organism>
<gene>
    <name evidence="1" type="ORF">QM480_08610</name>
</gene>
<protein>
    <recommendedName>
        <fullName evidence="3">Lipoprotein</fullName>
    </recommendedName>
</protein>
<dbReference type="EMBL" id="JASHID010000005">
    <property type="protein sequence ID" value="MDI9864385.1"/>
    <property type="molecule type" value="Genomic_DNA"/>
</dbReference>
<name>A0ABT6YLG1_9BACT</name>
<dbReference type="PROSITE" id="PS51257">
    <property type="entry name" value="PROKAR_LIPOPROTEIN"/>
    <property type="match status" value="1"/>
</dbReference>
<comment type="caution">
    <text evidence="1">The sequence shown here is derived from an EMBL/GenBank/DDBJ whole genome shotgun (WGS) entry which is preliminary data.</text>
</comment>
<proteinExistence type="predicted"/>
<evidence type="ECO:0008006" key="3">
    <source>
        <dbReference type="Google" id="ProtNLM"/>
    </source>
</evidence>
<reference evidence="1 2" key="1">
    <citation type="submission" date="2023-05" db="EMBL/GenBank/DDBJ databases">
        <title>Novel species of genus Flectobacillus isolated from stream in China.</title>
        <authorList>
            <person name="Lu H."/>
        </authorList>
    </citation>
    <scope>NUCLEOTIDE SEQUENCE [LARGE SCALE GENOMIC DNA]</scope>
    <source>
        <strain evidence="1 2">DC10W</strain>
    </source>
</reference>
<keyword evidence="2" id="KW-1185">Reference proteome</keyword>
<evidence type="ECO:0000313" key="1">
    <source>
        <dbReference type="EMBL" id="MDI9864385.1"/>
    </source>
</evidence>
<evidence type="ECO:0000313" key="2">
    <source>
        <dbReference type="Proteomes" id="UP001236569"/>
    </source>
</evidence>
<dbReference type="Proteomes" id="UP001236569">
    <property type="component" value="Unassembled WGS sequence"/>
</dbReference>